<dbReference type="Gene3D" id="2.60.40.4100">
    <property type="entry name" value="Zona pellucida, ZP-C domain"/>
    <property type="match status" value="1"/>
</dbReference>
<comment type="caution">
    <text evidence="5">The sequence shown here is derived from an EMBL/GenBank/DDBJ whole genome shotgun (WGS) entry which is preliminary data.</text>
</comment>
<keyword evidence="6" id="KW-1185">Reference proteome</keyword>
<protein>
    <recommendedName>
        <fullName evidence="4">ZP domain-containing protein</fullName>
    </recommendedName>
</protein>
<dbReference type="Pfam" id="PF23344">
    <property type="entry name" value="ZP-N"/>
    <property type="match status" value="1"/>
</dbReference>
<dbReference type="Proteomes" id="UP001044222">
    <property type="component" value="Unassembled WGS sequence"/>
</dbReference>
<dbReference type="GO" id="GO:2000344">
    <property type="term" value="P:positive regulation of acrosome reaction"/>
    <property type="evidence" value="ECO:0007669"/>
    <property type="project" value="TreeGrafter"/>
</dbReference>
<proteinExistence type="predicted"/>
<reference evidence="5" key="1">
    <citation type="submission" date="2021-01" db="EMBL/GenBank/DDBJ databases">
        <title>A chromosome-scale assembly of European eel, Anguilla anguilla.</title>
        <authorList>
            <person name="Henkel C."/>
            <person name="Jong-Raadsen S.A."/>
            <person name="Dufour S."/>
            <person name="Weltzien F.-A."/>
            <person name="Palstra A.P."/>
            <person name="Pelster B."/>
            <person name="Spaink H.P."/>
            <person name="Van Den Thillart G.E."/>
            <person name="Jansen H."/>
            <person name="Zahm M."/>
            <person name="Klopp C."/>
            <person name="Cedric C."/>
            <person name="Louis A."/>
            <person name="Berthelot C."/>
            <person name="Parey E."/>
            <person name="Roest Crollius H."/>
            <person name="Montfort J."/>
            <person name="Robinson-Rechavi M."/>
            <person name="Bucao C."/>
            <person name="Bouchez O."/>
            <person name="Gislard M."/>
            <person name="Lluch J."/>
            <person name="Milhes M."/>
            <person name="Lampietro C."/>
            <person name="Lopez Roques C."/>
            <person name="Donnadieu C."/>
            <person name="Braasch I."/>
            <person name="Desvignes T."/>
            <person name="Postlethwait J."/>
            <person name="Bobe J."/>
            <person name="Guiguen Y."/>
            <person name="Dirks R."/>
        </authorList>
    </citation>
    <scope>NUCLEOTIDE SEQUENCE</scope>
    <source>
        <strain evidence="5">Tag_6206</strain>
        <tissue evidence="5">Liver</tissue>
    </source>
</reference>
<keyword evidence="3" id="KW-0732">Signal</keyword>
<feature type="domain" description="ZP" evidence="4">
    <location>
        <begin position="112"/>
        <end position="360"/>
    </location>
</feature>
<dbReference type="SMART" id="SM00241">
    <property type="entry name" value="ZP"/>
    <property type="match status" value="1"/>
</dbReference>
<feature type="chain" id="PRO_5039217375" description="ZP domain-containing protein" evidence="3">
    <location>
        <begin position="20"/>
        <end position="437"/>
    </location>
</feature>
<dbReference type="InterPro" id="IPR055355">
    <property type="entry name" value="ZP-C"/>
</dbReference>
<evidence type="ECO:0000259" key="4">
    <source>
        <dbReference type="PROSITE" id="PS51034"/>
    </source>
</evidence>
<evidence type="ECO:0000256" key="1">
    <source>
        <dbReference type="ARBA" id="ARBA00023157"/>
    </source>
</evidence>
<dbReference type="Gene3D" id="2.60.40.3210">
    <property type="entry name" value="Zona pellucida, ZP-N domain"/>
    <property type="match status" value="1"/>
</dbReference>
<dbReference type="PANTHER" id="PTHR11576">
    <property type="entry name" value="ZONA PELLUCIDA SPERM-BINDING PROTEIN 3"/>
    <property type="match status" value="1"/>
</dbReference>
<dbReference type="GO" id="GO:0031012">
    <property type="term" value="C:extracellular matrix"/>
    <property type="evidence" value="ECO:0007669"/>
    <property type="project" value="TreeGrafter"/>
</dbReference>
<dbReference type="Pfam" id="PF00100">
    <property type="entry name" value="Zona_pellucida"/>
    <property type="match status" value="1"/>
</dbReference>
<evidence type="ECO:0000256" key="2">
    <source>
        <dbReference type="SAM" id="MobiDB-lite"/>
    </source>
</evidence>
<dbReference type="GO" id="GO:0007339">
    <property type="term" value="P:binding of sperm to zona pellucida"/>
    <property type="evidence" value="ECO:0007669"/>
    <property type="project" value="TreeGrafter"/>
</dbReference>
<feature type="region of interest" description="Disordered" evidence="2">
    <location>
        <begin position="402"/>
        <end position="437"/>
    </location>
</feature>
<organism evidence="5 6">
    <name type="scientific">Anguilla anguilla</name>
    <name type="common">European freshwater eel</name>
    <name type="synonym">Muraena anguilla</name>
    <dbReference type="NCBI Taxonomy" id="7936"/>
    <lineage>
        <taxon>Eukaryota</taxon>
        <taxon>Metazoa</taxon>
        <taxon>Chordata</taxon>
        <taxon>Craniata</taxon>
        <taxon>Vertebrata</taxon>
        <taxon>Euteleostomi</taxon>
        <taxon>Actinopterygii</taxon>
        <taxon>Neopterygii</taxon>
        <taxon>Teleostei</taxon>
        <taxon>Anguilliformes</taxon>
        <taxon>Anguillidae</taxon>
        <taxon>Anguilla</taxon>
    </lineage>
</organism>
<dbReference type="PANTHER" id="PTHR11576:SF26">
    <property type="entry name" value="ZONA PELLUCIDA GLYCOPROTEIN 3D TANDEM DUPLICATE 2"/>
    <property type="match status" value="1"/>
</dbReference>
<evidence type="ECO:0000313" key="6">
    <source>
        <dbReference type="Proteomes" id="UP001044222"/>
    </source>
</evidence>
<feature type="signal peptide" evidence="3">
    <location>
        <begin position="1"/>
        <end position="19"/>
    </location>
</feature>
<dbReference type="FunFam" id="2.60.40.4100:FF:000002">
    <property type="entry name" value="Zona pellucida sperm-binding protein 3"/>
    <property type="match status" value="1"/>
</dbReference>
<dbReference type="AlphaFoldDB" id="A0A9D3MZ38"/>
<dbReference type="GO" id="GO:0035803">
    <property type="term" value="P:egg coat formation"/>
    <property type="evidence" value="ECO:0007669"/>
    <property type="project" value="TreeGrafter"/>
</dbReference>
<feature type="compositionally biased region" description="Polar residues" evidence="2">
    <location>
        <begin position="402"/>
        <end position="415"/>
    </location>
</feature>
<name>A0A9D3MZ38_ANGAN</name>
<sequence length="437" mass="49194">MIVAIFCVCLLNYASFSATERPETENAWEDHFPSEADLKIAPEQKSNHAAISDYKLPLYVHGDDSAAVAKQKQWFHYNNRGPLPQEAKDVMLPTTILPPAPPKPSFPMVDALCHMDRIYVRILKNAVNDTRAWRHLYFGNCRVNAARGLHYYFLYPITSCGLKPQVLNDSIVFTNLVRYLRKFTTQSNITRTPTLTVPVTCKYPRYHRTYDVGIHPILGRNYTMSPPTRGSMVLVVLDANWAPLGTGAHFKLGEGMHFEVRAGGGQRVFANRCWITPSDKPSTTLLFTPIKNYGCMVDSVNSSLSHYHAPTDLSTLRFVIEAFVFPSMPAEQALSVYCEVTVAATATFYRKACTYDRTSDMWHELDRRNDALCLCCKSVCPDPPSTATPANKVSTEPFLSWDTSAGSQDHATSWPENGIQYEPNFNGNFPQEWAEEP</sequence>
<evidence type="ECO:0000256" key="3">
    <source>
        <dbReference type="SAM" id="SignalP"/>
    </source>
</evidence>
<dbReference type="GO" id="GO:0032190">
    <property type="term" value="F:acrosin binding"/>
    <property type="evidence" value="ECO:0007669"/>
    <property type="project" value="TreeGrafter"/>
</dbReference>
<evidence type="ECO:0000313" key="5">
    <source>
        <dbReference type="EMBL" id="KAG5855698.1"/>
    </source>
</evidence>
<gene>
    <name evidence="5" type="ORF">ANANG_G00051850</name>
</gene>
<accession>A0A9D3MZ38</accession>
<dbReference type="PROSITE" id="PS51034">
    <property type="entry name" value="ZP_2"/>
    <property type="match status" value="1"/>
</dbReference>
<dbReference type="EMBL" id="JAFIRN010000002">
    <property type="protein sequence ID" value="KAG5855698.1"/>
    <property type="molecule type" value="Genomic_DNA"/>
</dbReference>
<dbReference type="InterPro" id="IPR042235">
    <property type="entry name" value="ZP-C_dom"/>
</dbReference>
<dbReference type="InterPro" id="IPR055356">
    <property type="entry name" value="ZP-N"/>
</dbReference>
<dbReference type="InterPro" id="IPR001507">
    <property type="entry name" value="ZP_dom"/>
</dbReference>
<keyword evidence="1" id="KW-1015">Disulfide bond</keyword>